<sequence length="331" mass="37301">GAVIEDYTQGIYFTREACVAPNRVGQAPASQQPLGELGSYGPTDSMLFTLAVDSTYYDIPGRAPRWGSHSGTDYHGTWLPQTVRRAILRHTRRGERVLSNFLGRGTDAIECFLLSRKCVGVDINPSAVSLSQRNCSFTIAPGVDMGVEFRPAIMQGDARDLASKRWPGAPYFAEPETFDHILSHPPYKDCVLYSTNIDGDLSRFPGPDEFQREMRRVADESWRLLKMGRHLTLGIGDNRAECFYIPVSYQLIRNYIGCGFELEELVVKRQRYCQMFGLGTYLCVQFDFLMFTHEFIATLRKVPRPLVDPMHLADRHYDEDPALGFHAAAAA</sequence>
<feature type="non-terminal residue" evidence="1">
    <location>
        <position position="331"/>
    </location>
</feature>
<accession>A0ACC1JIK9</accession>
<gene>
    <name evidence="1" type="ORF">IWQ57_006983</name>
</gene>
<protein>
    <submittedName>
        <fullName evidence="1">Uncharacterized protein</fullName>
    </submittedName>
</protein>
<organism evidence="1 2">
    <name type="scientific">Coemansia nantahalensis</name>
    <dbReference type="NCBI Taxonomy" id="2789366"/>
    <lineage>
        <taxon>Eukaryota</taxon>
        <taxon>Fungi</taxon>
        <taxon>Fungi incertae sedis</taxon>
        <taxon>Zoopagomycota</taxon>
        <taxon>Kickxellomycotina</taxon>
        <taxon>Kickxellomycetes</taxon>
        <taxon>Kickxellales</taxon>
        <taxon>Kickxellaceae</taxon>
        <taxon>Coemansia</taxon>
    </lineage>
</organism>
<proteinExistence type="predicted"/>
<dbReference type="Proteomes" id="UP001140234">
    <property type="component" value="Unassembled WGS sequence"/>
</dbReference>
<evidence type="ECO:0000313" key="2">
    <source>
        <dbReference type="Proteomes" id="UP001140234"/>
    </source>
</evidence>
<feature type="non-terminal residue" evidence="1">
    <location>
        <position position="1"/>
    </location>
</feature>
<keyword evidence="2" id="KW-1185">Reference proteome</keyword>
<evidence type="ECO:0000313" key="1">
    <source>
        <dbReference type="EMBL" id="KAJ2757864.1"/>
    </source>
</evidence>
<dbReference type="EMBL" id="JANBUJ010004298">
    <property type="protein sequence ID" value="KAJ2757864.1"/>
    <property type="molecule type" value="Genomic_DNA"/>
</dbReference>
<name>A0ACC1JIK9_9FUNG</name>
<reference evidence="1" key="1">
    <citation type="submission" date="2022-07" db="EMBL/GenBank/DDBJ databases">
        <title>Phylogenomic reconstructions and comparative analyses of Kickxellomycotina fungi.</title>
        <authorList>
            <person name="Reynolds N.K."/>
            <person name="Stajich J.E."/>
            <person name="Barry K."/>
            <person name="Grigoriev I.V."/>
            <person name="Crous P."/>
            <person name="Smith M.E."/>
        </authorList>
    </citation>
    <scope>NUCLEOTIDE SEQUENCE</scope>
    <source>
        <strain evidence="1">CBS 109366</strain>
    </source>
</reference>
<comment type="caution">
    <text evidence="1">The sequence shown here is derived from an EMBL/GenBank/DDBJ whole genome shotgun (WGS) entry which is preliminary data.</text>
</comment>